<evidence type="ECO:0000256" key="1">
    <source>
        <dbReference type="ARBA" id="ARBA00000085"/>
    </source>
</evidence>
<dbReference type="Proteomes" id="UP000503482">
    <property type="component" value="Chromosome"/>
</dbReference>
<dbReference type="NCBIfam" id="TIGR00229">
    <property type="entry name" value="sensory_box"/>
    <property type="match status" value="1"/>
</dbReference>
<dbReference type="PANTHER" id="PTHR43304">
    <property type="entry name" value="PHYTOCHROME-LIKE PROTEIN CPH1"/>
    <property type="match status" value="1"/>
</dbReference>
<feature type="domain" description="Histidine kinase" evidence="6">
    <location>
        <begin position="178"/>
        <end position="392"/>
    </location>
</feature>
<dbReference type="InterPro" id="IPR052162">
    <property type="entry name" value="Sensor_kinase/Photoreceptor"/>
</dbReference>
<gene>
    <name evidence="8" type="ORF">AVENP_1170</name>
</gene>
<dbReference type="EMBL" id="CP053840">
    <property type="protein sequence ID" value="QKF66725.1"/>
    <property type="molecule type" value="Genomic_DNA"/>
</dbReference>
<proteinExistence type="predicted"/>
<evidence type="ECO:0000256" key="2">
    <source>
        <dbReference type="ARBA" id="ARBA00012438"/>
    </source>
</evidence>
<dbReference type="AlphaFoldDB" id="A0AAE7BAK0"/>
<dbReference type="InterPro" id="IPR005467">
    <property type="entry name" value="His_kinase_dom"/>
</dbReference>
<dbReference type="PANTHER" id="PTHR43304:SF1">
    <property type="entry name" value="PAC DOMAIN-CONTAINING PROTEIN"/>
    <property type="match status" value="1"/>
</dbReference>
<reference evidence="8 9" key="1">
    <citation type="submission" date="2020-05" db="EMBL/GenBank/DDBJ databases">
        <title>Complete genome sequencing of Campylobacter and Arcobacter type strains.</title>
        <authorList>
            <person name="Miller W.G."/>
            <person name="Yee E."/>
        </authorList>
    </citation>
    <scope>NUCLEOTIDE SEQUENCE [LARGE SCALE GENOMIC DNA]</scope>
    <source>
        <strain evidence="8 9">LMG 26156</strain>
    </source>
</reference>
<evidence type="ECO:0000313" key="9">
    <source>
        <dbReference type="Proteomes" id="UP000503482"/>
    </source>
</evidence>
<dbReference type="PROSITE" id="PS50113">
    <property type="entry name" value="PAC"/>
    <property type="match status" value="1"/>
</dbReference>
<dbReference type="InterPro" id="IPR004358">
    <property type="entry name" value="Sig_transdc_His_kin-like_C"/>
</dbReference>
<dbReference type="InterPro" id="IPR036097">
    <property type="entry name" value="HisK_dim/P_sf"/>
</dbReference>
<dbReference type="Gene3D" id="3.30.565.10">
    <property type="entry name" value="Histidine kinase-like ATPase, C-terminal domain"/>
    <property type="match status" value="1"/>
</dbReference>
<dbReference type="SUPFAM" id="SSF47384">
    <property type="entry name" value="Homodimeric domain of signal transducing histidine kinase"/>
    <property type="match status" value="1"/>
</dbReference>
<dbReference type="InterPro" id="IPR000014">
    <property type="entry name" value="PAS"/>
</dbReference>
<evidence type="ECO:0000259" key="7">
    <source>
        <dbReference type="PROSITE" id="PS50113"/>
    </source>
</evidence>
<dbReference type="Gene3D" id="3.30.450.20">
    <property type="entry name" value="PAS domain"/>
    <property type="match status" value="1"/>
</dbReference>
<dbReference type="SMART" id="SM00387">
    <property type="entry name" value="HATPase_c"/>
    <property type="match status" value="1"/>
</dbReference>
<dbReference type="PRINTS" id="PR00344">
    <property type="entry name" value="BCTRLSENSOR"/>
</dbReference>
<dbReference type="EC" id="2.7.13.3" evidence="2"/>
<organism evidence="8 9">
    <name type="scientific">Arcobacter venerupis</name>
    <dbReference type="NCBI Taxonomy" id="1054033"/>
    <lineage>
        <taxon>Bacteria</taxon>
        <taxon>Pseudomonadati</taxon>
        <taxon>Campylobacterota</taxon>
        <taxon>Epsilonproteobacteria</taxon>
        <taxon>Campylobacterales</taxon>
        <taxon>Arcobacteraceae</taxon>
        <taxon>Arcobacter</taxon>
    </lineage>
</organism>
<feature type="domain" description="PAC" evidence="7">
    <location>
        <begin position="95"/>
        <end position="147"/>
    </location>
</feature>
<keyword evidence="4" id="KW-0808">Transferase</keyword>
<dbReference type="PROSITE" id="PS50109">
    <property type="entry name" value="HIS_KIN"/>
    <property type="match status" value="1"/>
</dbReference>
<dbReference type="Pfam" id="PF08447">
    <property type="entry name" value="PAS_3"/>
    <property type="match status" value="1"/>
</dbReference>
<name>A0AAE7BAK0_9BACT</name>
<dbReference type="InterPro" id="IPR001610">
    <property type="entry name" value="PAC"/>
</dbReference>
<dbReference type="InterPro" id="IPR035965">
    <property type="entry name" value="PAS-like_dom_sf"/>
</dbReference>
<dbReference type="SMART" id="SM00086">
    <property type="entry name" value="PAC"/>
    <property type="match status" value="1"/>
</dbReference>
<dbReference type="InterPro" id="IPR000700">
    <property type="entry name" value="PAS-assoc_C"/>
</dbReference>
<dbReference type="CDD" id="cd00130">
    <property type="entry name" value="PAS"/>
    <property type="match status" value="1"/>
</dbReference>
<dbReference type="KEGG" id="avp:AVENP_1170"/>
<evidence type="ECO:0000259" key="6">
    <source>
        <dbReference type="PROSITE" id="PS50109"/>
    </source>
</evidence>
<dbReference type="Gene3D" id="1.10.287.130">
    <property type="match status" value="1"/>
</dbReference>
<comment type="catalytic activity">
    <reaction evidence="1">
        <text>ATP + protein L-histidine = ADP + protein N-phospho-L-histidine.</text>
        <dbReference type="EC" id="2.7.13.3"/>
    </reaction>
</comment>
<dbReference type="Pfam" id="PF02518">
    <property type="entry name" value="HATPase_c"/>
    <property type="match status" value="1"/>
</dbReference>
<dbReference type="SUPFAM" id="SSF55785">
    <property type="entry name" value="PYP-like sensor domain (PAS domain)"/>
    <property type="match status" value="1"/>
</dbReference>
<dbReference type="GO" id="GO:0000155">
    <property type="term" value="F:phosphorelay sensor kinase activity"/>
    <property type="evidence" value="ECO:0007669"/>
    <property type="project" value="InterPro"/>
</dbReference>
<sequence>MKQNHYLKTEFYEKIKKDSIIFDFLEENSLDGVWYWDLENPQNEWMSPKFWQVLGYLPEEKEHLSSQWQEIIFPEDLKKATENFYKHYENPNYPYDQIVRYKHKKGHTIWVRCRGNIIRDDHGKPIRMIGVHNDITEEKYFQEKLEQKVEEEIKKRFKQERLLVQQSKMATMGEMMAAIAHNWRQPLNTISLLSASITKKLLNSKLTKDYIDNWIIKMNNQVNFMSQTIDDFRNFYKPEEKFKEVSLKKIILKVISLISLQLKINNIKIEVNIQEPILLVCLENQLQQALINVLINSKEAILNKNIKNGMILLNAKKDDSFVNLIIQDNGGGIENEENFTSIFEPYFTTKANSHGTGIGLYMTKIIIEQNMKGKIETKNINNGFEFTIKIPI</sequence>
<dbReference type="InterPro" id="IPR003594">
    <property type="entry name" value="HATPase_dom"/>
</dbReference>
<evidence type="ECO:0000256" key="3">
    <source>
        <dbReference type="ARBA" id="ARBA00022553"/>
    </source>
</evidence>
<dbReference type="RefSeq" id="WP_128360355.1">
    <property type="nucleotide sequence ID" value="NZ_CP053840.1"/>
</dbReference>
<evidence type="ECO:0000313" key="8">
    <source>
        <dbReference type="EMBL" id="QKF66725.1"/>
    </source>
</evidence>
<keyword evidence="9" id="KW-1185">Reference proteome</keyword>
<evidence type="ECO:0000256" key="5">
    <source>
        <dbReference type="ARBA" id="ARBA00022777"/>
    </source>
</evidence>
<accession>A0AAE7BAK0</accession>
<dbReference type="InterPro" id="IPR013655">
    <property type="entry name" value="PAS_fold_3"/>
</dbReference>
<dbReference type="SUPFAM" id="SSF55874">
    <property type="entry name" value="ATPase domain of HSP90 chaperone/DNA topoisomerase II/histidine kinase"/>
    <property type="match status" value="1"/>
</dbReference>
<keyword evidence="5 8" id="KW-0418">Kinase</keyword>
<keyword evidence="3" id="KW-0597">Phosphoprotein</keyword>
<dbReference type="InterPro" id="IPR036890">
    <property type="entry name" value="HATPase_C_sf"/>
</dbReference>
<evidence type="ECO:0000256" key="4">
    <source>
        <dbReference type="ARBA" id="ARBA00022679"/>
    </source>
</evidence>
<protein>
    <recommendedName>
        <fullName evidence="2">histidine kinase</fullName>
        <ecNumber evidence="2">2.7.13.3</ecNumber>
    </recommendedName>
</protein>